<dbReference type="Pfam" id="PF20684">
    <property type="entry name" value="Fung_rhodopsin"/>
    <property type="match status" value="1"/>
</dbReference>
<dbReference type="AlphaFoldDB" id="A0AAN6WXS9"/>
<evidence type="ECO:0000256" key="6">
    <source>
        <dbReference type="SAM" id="MobiDB-lite"/>
    </source>
</evidence>
<feature type="transmembrane region" description="Helical" evidence="7">
    <location>
        <begin position="50"/>
        <end position="67"/>
    </location>
</feature>
<reference evidence="9" key="2">
    <citation type="submission" date="2023-05" db="EMBL/GenBank/DDBJ databases">
        <authorList>
            <consortium name="Lawrence Berkeley National Laboratory"/>
            <person name="Steindorff A."/>
            <person name="Hensen N."/>
            <person name="Bonometti L."/>
            <person name="Westerberg I."/>
            <person name="Brannstrom I.O."/>
            <person name="Guillou S."/>
            <person name="Cros-Aarteil S."/>
            <person name="Calhoun S."/>
            <person name="Haridas S."/>
            <person name="Kuo A."/>
            <person name="Mondo S."/>
            <person name="Pangilinan J."/>
            <person name="Riley R."/>
            <person name="Labutti K."/>
            <person name="Andreopoulos B."/>
            <person name="Lipzen A."/>
            <person name="Chen C."/>
            <person name="Yanf M."/>
            <person name="Daum C."/>
            <person name="Ng V."/>
            <person name="Clum A."/>
            <person name="Ohm R."/>
            <person name="Martin F."/>
            <person name="Silar P."/>
            <person name="Natvig D."/>
            <person name="Lalanne C."/>
            <person name="Gautier V."/>
            <person name="Ament-Velasquez S.L."/>
            <person name="Kruys A."/>
            <person name="Hutchinson M.I."/>
            <person name="Powell A.J."/>
            <person name="Barry K."/>
            <person name="Miller A.N."/>
            <person name="Grigoriev I.V."/>
            <person name="Debuchy R."/>
            <person name="Gladieux P."/>
            <person name="Thoren M.H."/>
            <person name="Johannesson H."/>
        </authorList>
    </citation>
    <scope>NUCLEOTIDE SEQUENCE</scope>
    <source>
        <strain evidence="9">PSN309</strain>
    </source>
</reference>
<name>A0AAN6WXS9_9PEZI</name>
<evidence type="ECO:0000256" key="5">
    <source>
        <dbReference type="ARBA" id="ARBA00038359"/>
    </source>
</evidence>
<comment type="similarity">
    <text evidence="5">Belongs to the SAT4 family.</text>
</comment>
<feature type="transmembrane region" description="Helical" evidence="7">
    <location>
        <begin position="241"/>
        <end position="261"/>
    </location>
</feature>
<dbReference type="InterPro" id="IPR052337">
    <property type="entry name" value="SAT4-like"/>
</dbReference>
<feature type="transmembrane region" description="Helical" evidence="7">
    <location>
        <begin position="101"/>
        <end position="119"/>
    </location>
</feature>
<gene>
    <name evidence="9" type="ORF">QBC35DRAFT_513783</name>
</gene>
<dbReference type="Proteomes" id="UP001302126">
    <property type="component" value="Unassembled WGS sequence"/>
</dbReference>
<comment type="caution">
    <text evidence="9">The sequence shown here is derived from an EMBL/GenBank/DDBJ whole genome shotgun (WGS) entry which is preliminary data.</text>
</comment>
<feature type="transmembrane region" description="Helical" evidence="7">
    <location>
        <begin position="131"/>
        <end position="151"/>
    </location>
</feature>
<evidence type="ECO:0000256" key="3">
    <source>
        <dbReference type="ARBA" id="ARBA00022989"/>
    </source>
</evidence>
<dbReference type="InterPro" id="IPR049326">
    <property type="entry name" value="Rhodopsin_dom_fungi"/>
</dbReference>
<dbReference type="PANTHER" id="PTHR33048">
    <property type="entry name" value="PTH11-LIKE INTEGRAL MEMBRANE PROTEIN (AFU_ORTHOLOGUE AFUA_5G11245)"/>
    <property type="match status" value="1"/>
</dbReference>
<feature type="transmembrane region" description="Helical" evidence="7">
    <location>
        <begin position="204"/>
        <end position="221"/>
    </location>
</feature>
<organism evidence="9 10">
    <name type="scientific">Podospora australis</name>
    <dbReference type="NCBI Taxonomy" id="1536484"/>
    <lineage>
        <taxon>Eukaryota</taxon>
        <taxon>Fungi</taxon>
        <taxon>Dikarya</taxon>
        <taxon>Ascomycota</taxon>
        <taxon>Pezizomycotina</taxon>
        <taxon>Sordariomycetes</taxon>
        <taxon>Sordariomycetidae</taxon>
        <taxon>Sordariales</taxon>
        <taxon>Podosporaceae</taxon>
        <taxon>Podospora</taxon>
    </lineage>
</organism>
<accession>A0AAN6WXS9</accession>
<evidence type="ECO:0000256" key="7">
    <source>
        <dbReference type="SAM" id="Phobius"/>
    </source>
</evidence>
<keyword evidence="2 7" id="KW-0812">Transmembrane</keyword>
<keyword evidence="10" id="KW-1185">Reference proteome</keyword>
<feature type="region of interest" description="Disordered" evidence="6">
    <location>
        <begin position="285"/>
        <end position="312"/>
    </location>
</feature>
<evidence type="ECO:0000256" key="4">
    <source>
        <dbReference type="ARBA" id="ARBA00023136"/>
    </source>
</evidence>
<dbReference type="EMBL" id="MU864371">
    <property type="protein sequence ID" value="KAK4189911.1"/>
    <property type="molecule type" value="Genomic_DNA"/>
</dbReference>
<feature type="compositionally biased region" description="Polar residues" evidence="6">
    <location>
        <begin position="285"/>
        <end position="296"/>
    </location>
</feature>
<sequence>MPPPGQLGAPYSELQMGTIIAFAITFAFASFLLALRYLQAFKIVKQVEPDLVILTISWGLALAYFLTMHKLMDHGWARHVYEIVNPLDFAKFNDLLLPNTLIYLITPAVTKMAMLVVLYKINPSLPYRITVAAIGIAIFGYTLTLTTLTGGPCSPKKGTETIKCLMNVATAQSILNIISDVAVILVPIPTIISLNLPPRQKMSVALILAVGSAVCVCSIARTPSVLRLETSTDMTHEEGILGVWSIVEVNLGIACGCGMRLKKLIVHYLPNLGLGSLRSRGKSTPYASSTWGNSVQRTKDAHGHTNPANLDADAANAPYQLHSIQKDGGGSTDKILS</sequence>
<evidence type="ECO:0000256" key="1">
    <source>
        <dbReference type="ARBA" id="ARBA00004141"/>
    </source>
</evidence>
<keyword evidence="4 7" id="KW-0472">Membrane</keyword>
<feature type="transmembrane region" description="Helical" evidence="7">
    <location>
        <begin position="171"/>
        <end position="192"/>
    </location>
</feature>
<evidence type="ECO:0000313" key="10">
    <source>
        <dbReference type="Proteomes" id="UP001302126"/>
    </source>
</evidence>
<proteinExistence type="inferred from homology"/>
<evidence type="ECO:0000313" key="9">
    <source>
        <dbReference type="EMBL" id="KAK4189911.1"/>
    </source>
</evidence>
<feature type="domain" description="Rhodopsin" evidence="8">
    <location>
        <begin position="36"/>
        <end position="265"/>
    </location>
</feature>
<protein>
    <recommendedName>
        <fullName evidence="8">Rhodopsin domain-containing protein</fullName>
    </recommendedName>
</protein>
<feature type="transmembrane region" description="Helical" evidence="7">
    <location>
        <begin position="20"/>
        <end position="38"/>
    </location>
</feature>
<evidence type="ECO:0000259" key="8">
    <source>
        <dbReference type="Pfam" id="PF20684"/>
    </source>
</evidence>
<keyword evidence="3 7" id="KW-1133">Transmembrane helix</keyword>
<dbReference type="GO" id="GO:0016020">
    <property type="term" value="C:membrane"/>
    <property type="evidence" value="ECO:0007669"/>
    <property type="project" value="UniProtKB-SubCell"/>
</dbReference>
<evidence type="ECO:0000256" key="2">
    <source>
        <dbReference type="ARBA" id="ARBA00022692"/>
    </source>
</evidence>
<comment type="subcellular location">
    <subcellularLocation>
        <location evidence="1">Membrane</location>
        <topology evidence="1">Multi-pass membrane protein</topology>
    </subcellularLocation>
</comment>
<dbReference type="PANTHER" id="PTHR33048:SF129">
    <property type="entry name" value="INTEGRAL MEMBRANE PROTEIN-RELATED"/>
    <property type="match status" value="1"/>
</dbReference>
<reference evidence="9" key="1">
    <citation type="journal article" date="2023" name="Mol. Phylogenet. Evol.">
        <title>Genome-scale phylogeny and comparative genomics of the fungal order Sordariales.</title>
        <authorList>
            <person name="Hensen N."/>
            <person name="Bonometti L."/>
            <person name="Westerberg I."/>
            <person name="Brannstrom I.O."/>
            <person name="Guillou S."/>
            <person name="Cros-Aarteil S."/>
            <person name="Calhoun S."/>
            <person name="Haridas S."/>
            <person name="Kuo A."/>
            <person name="Mondo S."/>
            <person name="Pangilinan J."/>
            <person name="Riley R."/>
            <person name="LaButti K."/>
            <person name="Andreopoulos B."/>
            <person name="Lipzen A."/>
            <person name="Chen C."/>
            <person name="Yan M."/>
            <person name="Daum C."/>
            <person name="Ng V."/>
            <person name="Clum A."/>
            <person name="Steindorff A."/>
            <person name="Ohm R.A."/>
            <person name="Martin F."/>
            <person name="Silar P."/>
            <person name="Natvig D.O."/>
            <person name="Lalanne C."/>
            <person name="Gautier V."/>
            <person name="Ament-Velasquez S.L."/>
            <person name="Kruys A."/>
            <person name="Hutchinson M.I."/>
            <person name="Powell A.J."/>
            <person name="Barry K."/>
            <person name="Miller A.N."/>
            <person name="Grigoriev I.V."/>
            <person name="Debuchy R."/>
            <person name="Gladieux P."/>
            <person name="Hiltunen Thoren M."/>
            <person name="Johannesson H."/>
        </authorList>
    </citation>
    <scope>NUCLEOTIDE SEQUENCE</scope>
    <source>
        <strain evidence="9">PSN309</strain>
    </source>
</reference>